<protein>
    <recommendedName>
        <fullName evidence="2">SPOR domain-containing protein</fullName>
    </recommendedName>
</protein>
<sequence>MSGAEDGAMKKIEKRTKRGRFTVMLAGTALLLAGCDTVSSFVNDTFSSAPQATAPQPATAQAGAPQGGTGKPAQAMLPPAPLPRYVPGDTFVYRVGNATMREQVLTTTPDRVVWTNDQGLIWTTGYDLVSPMLSWSADPELGRGRQDIVDGNPASLFPLTAGEQVAFQVTGSSEKQPGGWKMDQRCEVAGQAQVTVEAGTFNTFQIGCQRGDTLETLFYSPVVQNYVLRTRQFPFRSERKELAGFQHAELREAKDEQLVAMTEGDSRQASLGRSTEMPVDPSAAQTLPPAPPVPPAGAMGAMAPAGDMASVVQRLEAVLARMEQLMGGQGNAARLPGAAPSAMAPNASSPMTPPAAQPLPRSASSGAPLSLTGQPPAPSQPTQRQPPQQTASAAPARPGEQFGLHLGSYRELPAAERGWDILKERYPSLLGPLKPFNSEFRTGDTRGAFVRLVAGPFPSRDAATKACNDLAARRQFCQVVSLNDS</sequence>
<dbReference type="STRING" id="1207063.P24_07599"/>
<organism evidence="3 4">
    <name type="scientific">Oceanibaculum indicum P24</name>
    <dbReference type="NCBI Taxonomy" id="1207063"/>
    <lineage>
        <taxon>Bacteria</taxon>
        <taxon>Pseudomonadati</taxon>
        <taxon>Pseudomonadota</taxon>
        <taxon>Alphaproteobacteria</taxon>
        <taxon>Rhodospirillales</taxon>
        <taxon>Oceanibaculaceae</taxon>
        <taxon>Oceanibaculum</taxon>
    </lineage>
</organism>
<gene>
    <name evidence="3" type="ORF">P24_07599</name>
</gene>
<dbReference type="Proteomes" id="UP000006746">
    <property type="component" value="Unassembled WGS sequence"/>
</dbReference>
<evidence type="ECO:0000313" key="3">
    <source>
        <dbReference type="EMBL" id="EKE76491.1"/>
    </source>
</evidence>
<accession>K2J0P4</accession>
<evidence type="ECO:0000259" key="2">
    <source>
        <dbReference type="PROSITE" id="PS51724"/>
    </source>
</evidence>
<comment type="caution">
    <text evidence="3">The sequence shown here is derived from an EMBL/GenBank/DDBJ whole genome shotgun (WGS) entry which is preliminary data.</text>
</comment>
<dbReference type="PROSITE" id="PS51724">
    <property type="entry name" value="SPOR"/>
    <property type="match status" value="1"/>
</dbReference>
<feature type="region of interest" description="Disordered" evidence="1">
    <location>
        <begin position="330"/>
        <end position="401"/>
    </location>
</feature>
<feature type="compositionally biased region" description="Low complexity" evidence="1">
    <location>
        <begin position="49"/>
        <end position="64"/>
    </location>
</feature>
<feature type="region of interest" description="Disordered" evidence="1">
    <location>
        <begin position="49"/>
        <end position="78"/>
    </location>
</feature>
<dbReference type="InterPro" id="IPR007730">
    <property type="entry name" value="SPOR-like_dom"/>
</dbReference>
<dbReference type="InterPro" id="IPR036680">
    <property type="entry name" value="SPOR-like_sf"/>
</dbReference>
<feature type="compositionally biased region" description="Low complexity" evidence="1">
    <location>
        <begin position="336"/>
        <end position="350"/>
    </location>
</feature>
<feature type="region of interest" description="Disordered" evidence="1">
    <location>
        <begin position="263"/>
        <end position="296"/>
    </location>
</feature>
<evidence type="ECO:0000313" key="4">
    <source>
        <dbReference type="Proteomes" id="UP000006746"/>
    </source>
</evidence>
<name>K2J0P4_9PROT</name>
<proteinExistence type="predicted"/>
<reference evidence="3 4" key="1">
    <citation type="journal article" date="2012" name="J. Bacteriol.">
        <title>Genome Sequence of Oceanibaculum indicum Type Strain P24.</title>
        <authorList>
            <person name="Lai Q."/>
            <person name="Shao Z."/>
        </authorList>
    </citation>
    <scope>NUCLEOTIDE SEQUENCE [LARGE SCALE GENOMIC DNA]</scope>
    <source>
        <strain evidence="3 4">P24</strain>
    </source>
</reference>
<feature type="compositionally biased region" description="Polar residues" evidence="1">
    <location>
        <begin position="362"/>
        <end position="373"/>
    </location>
</feature>
<keyword evidence="4" id="KW-1185">Reference proteome</keyword>
<feature type="domain" description="SPOR" evidence="2">
    <location>
        <begin position="396"/>
        <end position="483"/>
    </location>
</feature>
<dbReference type="Gene3D" id="3.30.70.1070">
    <property type="entry name" value="Sporulation related repeat"/>
    <property type="match status" value="1"/>
</dbReference>
<dbReference type="AlphaFoldDB" id="K2J0P4"/>
<dbReference type="eggNOG" id="COG3147">
    <property type="taxonomic scope" value="Bacteria"/>
</dbReference>
<feature type="compositionally biased region" description="Low complexity" evidence="1">
    <location>
        <begin position="380"/>
        <end position="398"/>
    </location>
</feature>
<dbReference type="EMBL" id="AMRL01000007">
    <property type="protein sequence ID" value="EKE76491.1"/>
    <property type="molecule type" value="Genomic_DNA"/>
</dbReference>
<dbReference type="Pfam" id="PF05036">
    <property type="entry name" value="SPOR"/>
    <property type="match status" value="1"/>
</dbReference>
<dbReference type="GO" id="GO:0042834">
    <property type="term" value="F:peptidoglycan binding"/>
    <property type="evidence" value="ECO:0007669"/>
    <property type="project" value="InterPro"/>
</dbReference>
<evidence type="ECO:0000256" key="1">
    <source>
        <dbReference type="SAM" id="MobiDB-lite"/>
    </source>
</evidence>